<feature type="binding site" evidence="5">
    <location>
        <position position="30"/>
    </location>
    <ligand>
        <name>Zn(2+)</name>
        <dbReference type="ChEBI" id="CHEBI:29105"/>
    </ligand>
</feature>
<comment type="cofactor">
    <cofactor evidence="5">
        <name>Zn(2+)</name>
        <dbReference type="ChEBI" id="CHEBI:29105"/>
    </cofactor>
    <text evidence="5">Binds 1 zinc ion per subunit.</text>
</comment>
<evidence type="ECO:0000256" key="2">
    <source>
        <dbReference type="ARBA" id="ARBA00022833"/>
    </source>
</evidence>
<dbReference type="EC" id="4.1.2.-" evidence="6"/>
<name>A0A150IYG4_9EURY</name>
<keyword evidence="1 5" id="KW-0479">Metal-binding</keyword>
<feature type="active site" description="Charge relay system" evidence="4">
    <location>
        <position position="109"/>
    </location>
</feature>
<dbReference type="InterPro" id="IPR038418">
    <property type="entry name" value="6-PTP_synth/QueD_sf"/>
</dbReference>
<feature type="active site" description="Proton acceptor" evidence="4">
    <location>
        <position position="24"/>
    </location>
</feature>
<evidence type="ECO:0000256" key="3">
    <source>
        <dbReference type="ARBA" id="ARBA00023239"/>
    </source>
</evidence>
<evidence type="ECO:0000256" key="1">
    <source>
        <dbReference type="ARBA" id="ARBA00022723"/>
    </source>
</evidence>
<dbReference type="SUPFAM" id="SSF55620">
    <property type="entry name" value="Tetrahydrobiopterin biosynthesis enzymes-like"/>
    <property type="match status" value="1"/>
</dbReference>
<dbReference type="Proteomes" id="UP000075398">
    <property type="component" value="Unassembled WGS sequence"/>
</dbReference>
<gene>
    <name evidence="6" type="ORF">AMQ22_01519</name>
</gene>
<proteinExistence type="predicted"/>
<feature type="binding site" evidence="5">
    <location>
        <position position="28"/>
    </location>
    <ligand>
        <name>Zn(2+)</name>
        <dbReference type="ChEBI" id="CHEBI:29105"/>
    </ligand>
</feature>
<protein>
    <submittedName>
        <fullName evidence="6">Dihydroneopterin monophosphate aldolase</fullName>
        <ecNumber evidence="6">4.1.2.-</ecNumber>
    </submittedName>
</protein>
<accession>A0A150IYG4</accession>
<dbReference type="EMBL" id="LNGC01000081">
    <property type="protein sequence ID" value="KYC50047.1"/>
    <property type="molecule type" value="Genomic_DNA"/>
</dbReference>
<reference evidence="6 7" key="1">
    <citation type="journal article" date="2016" name="ISME J.">
        <title>Chasing the elusive Euryarchaeota class WSA2: genomes reveal a uniquely fastidious methyl-reducing methanogen.</title>
        <authorList>
            <person name="Nobu M.K."/>
            <person name="Narihiro T."/>
            <person name="Kuroda K."/>
            <person name="Mei R."/>
            <person name="Liu W.T."/>
        </authorList>
    </citation>
    <scope>NUCLEOTIDE SEQUENCE [LARGE SCALE GENOMIC DNA]</scope>
    <source>
        <strain evidence="6">U1lsi0528_Bin055</strain>
    </source>
</reference>
<organism evidence="6 7">
    <name type="scientific">Candidatus Methanofastidiosum methylothiophilum</name>
    <dbReference type="NCBI Taxonomy" id="1705564"/>
    <lineage>
        <taxon>Archaea</taxon>
        <taxon>Methanobacteriati</taxon>
        <taxon>Methanobacteriota</taxon>
        <taxon>Stenosarchaea group</taxon>
        <taxon>Candidatus Methanofastidiosia</taxon>
        <taxon>Candidatus Methanofastidiosales</taxon>
        <taxon>Candidatus Methanofastidiosaceae</taxon>
        <taxon>Candidatus Methanofastidiosum</taxon>
    </lineage>
</organism>
<feature type="active site" description="Charge relay system" evidence="4">
    <location>
        <position position="68"/>
    </location>
</feature>
<evidence type="ECO:0000256" key="4">
    <source>
        <dbReference type="PIRSR" id="PIRSR006113-1"/>
    </source>
</evidence>
<dbReference type="NCBIfam" id="TIGR03367">
    <property type="entry name" value="queuosine_QueD"/>
    <property type="match status" value="1"/>
</dbReference>
<dbReference type="Gene3D" id="3.30.479.10">
    <property type="entry name" value="6-pyruvoyl tetrahydropterin synthase/QueD"/>
    <property type="match status" value="1"/>
</dbReference>
<dbReference type="PANTHER" id="PTHR12589:SF7">
    <property type="entry name" value="6-PYRUVOYL TETRAHYDROBIOPTERIN SYNTHASE"/>
    <property type="match status" value="1"/>
</dbReference>
<evidence type="ECO:0000313" key="7">
    <source>
        <dbReference type="Proteomes" id="UP000075398"/>
    </source>
</evidence>
<dbReference type="PANTHER" id="PTHR12589">
    <property type="entry name" value="PYRUVOYL TETRAHYDROBIOPTERIN SYNTHASE"/>
    <property type="match status" value="1"/>
</dbReference>
<keyword evidence="3 6" id="KW-0456">Lyase</keyword>
<evidence type="ECO:0000313" key="6">
    <source>
        <dbReference type="EMBL" id="KYC50047.1"/>
    </source>
</evidence>
<dbReference type="GO" id="GO:0016829">
    <property type="term" value="F:lyase activity"/>
    <property type="evidence" value="ECO:0007669"/>
    <property type="project" value="UniProtKB-KW"/>
</dbReference>
<feature type="binding site" evidence="5">
    <location>
        <position position="15"/>
    </location>
    <ligand>
        <name>Zn(2+)</name>
        <dbReference type="ChEBI" id="CHEBI:29105"/>
    </ligand>
</feature>
<dbReference type="InterPro" id="IPR007115">
    <property type="entry name" value="6-PTP_synth/QueD"/>
</dbReference>
<comment type="caution">
    <text evidence="6">The sequence shown here is derived from an EMBL/GenBank/DDBJ whole genome shotgun (WGS) entry which is preliminary data.</text>
</comment>
<dbReference type="GO" id="GO:0046872">
    <property type="term" value="F:metal ion binding"/>
    <property type="evidence" value="ECO:0007669"/>
    <property type="project" value="UniProtKB-KW"/>
</dbReference>
<dbReference type="Pfam" id="PF01242">
    <property type="entry name" value="PTPS"/>
    <property type="match status" value="1"/>
</dbReference>
<evidence type="ECO:0000256" key="5">
    <source>
        <dbReference type="PIRSR" id="PIRSR006113-2"/>
    </source>
</evidence>
<keyword evidence="2 5" id="KW-0862">Zinc</keyword>
<dbReference type="AlphaFoldDB" id="A0A150IYG4"/>
<dbReference type="PIRSF" id="PIRSF006113">
    <property type="entry name" value="PTP_synth"/>
    <property type="match status" value="1"/>
</dbReference>
<sequence>MKFRLSKTFKFDAAHKLVDYDGACANLHGHTYKLVVTVEGMPDETGMVIDLFDLKRIVTEKIVSKMDHCFLNDLYPQPTVENMAKDIFLKLEKEFEKTKAKLFSIRLYEGEGSYVEVLHE</sequence>